<sequence>MADVEPQMRQFHEKIKLKRFKESQVLCKKRERVLNYFDSGLSKLFEDKNLTLLTYKTVLTDGLRAKKIYKIATTASAK</sequence>
<protein>
    <submittedName>
        <fullName evidence="1">Uncharacterized protein</fullName>
    </submittedName>
</protein>
<dbReference type="OrthoDB" id="5569081at2"/>
<proteinExistence type="predicted"/>
<dbReference type="AlphaFoldDB" id="A0A2T1LU44"/>
<dbReference type="EMBL" id="PXOH01000024">
    <property type="protein sequence ID" value="PSF34962.1"/>
    <property type="molecule type" value="Genomic_DNA"/>
</dbReference>
<dbReference type="Proteomes" id="UP000239001">
    <property type="component" value="Unassembled WGS sequence"/>
</dbReference>
<accession>A0A2T1LU44</accession>
<name>A0A2T1LU44_9CHRO</name>
<reference evidence="1 2" key="1">
    <citation type="submission" date="2018-03" db="EMBL/GenBank/DDBJ databases">
        <title>The ancient ancestry and fast evolution of plastids.</title>
        <authorList>
            <person name="Moore K.R."/>
            <person name="Magnabosco C."/>
            <person name="Momper L."/>
            <person name="Gold D.A."/>
            <person name="Bosak T."/>
            <person name="Fournier G.P."/>
        </authorList>
    </citation>
    <scope>NUCLEOTIDE SEQUENCE [LARGE SCALE GENOMIC DNA]</scope>
    <source>
        <strain evidence="1 2">CCALA 016</strain>
    </source>
</reference>
<evidence type="ECO:0000313" key="2">
    <source>
        <dbReference type="Proteomes" id="UP000239001"/>
    </source>
</evidence>
<evidence type="ECO:0000313" key="1">
    <source>
        <dbReference type="EMBL" id="PSF34962.1"/>
    </source>
</evidence>
<organism evidence="1 2">
    <name type="scientific">Aphanothece hegewaldii CCALA 016</name>
    <dbReference type="NCBI Taxonomy" id="2107694"/>
    <lineage>
        <taxon>Bacteria</taxon>
        <taxon>Bacillati</taxon>
        <taxon>Cyanobacteriota</taxon>
        <taxon>Cyanophyceae</taxon>
        <taxon>Oscillatoriophycideae</taxon>
        <taxon>Chroococcales</taxon>
        <taxon>Aphanothecaceae</taxon>
        <taxon>Aphanothece</taxon>
    </lineage>
</organism>
<comment type="caution">
    <text evidence="1">The sequence shown here is derived from an EMBL/GenBank/DDBJ whole genome shotgun (WGS) entry which is preliminary data.</text>
</comment>
<reference evidence="1 2" key="2">
    <citation type="submission" date="2018-03" db="EMBL/GenBank/DDBJ databases">
        <authorList>
            <person name="Keele B.F."/>
        </authorList>
    </citation>
    <scope>NUCLEOTIDE SEQUENCE [LARGE SCALE GENOMIC DNA]</scope>
    <source>
        <strain evidence="1 2">CCALA 016</strain>
    </source>
</reference>
<keyword evidence="2" id="KW-1185">Reference proteome</keyword>
<gene>
    <name evidence="1" type="ORF">C7H19_18330</name>
</gene>